<dbReference type="Pfam" id="PF01131">
    <property type="entry name" value="Topoisom_bac"/>
    <property type="match status" value="1"/>
</dbReference>
<dbReference type="InterPro" id="IPR025589">
    <property type="entry name" value="Toprim_C_rpt"/>
</dbReference>
<dbReference type="PROSITE" id="PS00396">
    <property type="entry name" value="TOPO_IA_1"/>
    <property type="match status" value="1"/>
</dbReference>
<dbReference type="SMART" id="SM00436">
    <property type="entry name" value="TOP1Bc"/>
    <property type="match status" value="1"/>
</dbReference>
<keyword evidence="6" id="KW-0799">Topoisomerase</keyword>
<sequence>MKPVIIAEKPSQAKAYAEAFKVKNKDRTYIELGSDDIFPNGAYITWGIGHLVELKLPQDTTSEVNTWNLSNLPYLPKQYEYKVSDGKSAQFNSIKRLCKDAEYIINGCDVDREGSNIFYLILDHAGIKNKTIKRLWINSLEADEVRKGFKNLQSNEKDILMYEEARARMVSDYLIGMNLSPLYTIKMRNLGLDNMVFGIGRVQTPTLYMIYQRQQEIDNFKSEPYYEVHGKFKKDEESYTGKMKFKETDRNKAEAIVNDMSDATVGIVSGVEKTLKKQQSPKLHSLSTLQTTANKRWKYSPKQTLKIMQSLYEKKLVSYPRTDTQHITDQEFNYLKERLDDYRSIYNLDMEIVYHEPRKRFVDGSRVQEHYAIILTKQSASVKLDQLSEQEKNIFKEIYSTTMAMFLPDYEYETTTLITAVNQYEFFTSGRVDKKLGWKTLFKQASDKEDTEKLPDLTEGEQVQATINLHEGMTQPPKLFTEGQLINLMKTCGKVVEDQEDVEILKTVEGIGTEATRADVIDKLKHHEYIKVVKNIVNITDKGQLLCQAVTGTLLSSPEMTAKWEKTLKNISQQTMTFTGFIEGIHKYITHQVDVVDGELQKNNVSSVLEKTKKENSYGQCPKCQKSEIVKRKAKVGNIYPCSNEDCDFIIFGKMFGRNLPDNTVKELIEKGQTQSKVKGFISKAGKKYDAYLEMNKEYSVRLKFDK</sequence>
<dbReference type="GO" id="GO:0043597">
    <property type="term" value="C:cytoplasmic replication fork"/>
    <property type="evidence" value="ECO:0007669"/>
    <property type="project" value="TreeGrafter"/>
</dbReference>
<keyword evidence="14" id="KW-0614">Plasmid</keyword>
<dbReference type="InterPro" id="IPR013824">
    <property type="entry name" value="Topo_IA_cen_sub1"/>
</dbReference>
<evidence type="ECO:0000256" key="6">
    <source>
        <dbReference type="ARBA" id="ARBA00023029"/>
    </source>
</evidence>
<dbReference type="CDD" id="cd00186">
    <property type="entry name" value="TOP1Ac"/>
    <property type="match status" value="1"/>
</dbReference>
<dbReference type="InterPro" id="IPR003602">
    <property type="entry name" value="Topo_IA_DNA-bd_dom"/>
</dbReference>
<dbReference type="GO" id="GO:0003677">
    <property type="term" value="F:DNA binding"/>
    <property type="evidence" value="ECO:0007669"/>
    <property type="project" value="UniProtKB-KW"/>
</dbReference>
<dbReference type="Gene3D" id="3.40.50.140">
    <property type="match status" value="1"/>
</dbReference>
<dbReference type="InterPro" id="IPR005738">
    <property type="entry name" value="TopoIII"/>
</dbReference>
<dbReference type="InterPro" id="IPR013497">
    <property type="entry name" value="Topo_IA_cen"/>
</dbReference>
<keyword evidence="7" id="KW-0238">DNA-binding</keyword>
<dbReference type="InterPro" id="IPR003601">
    <property type="entry name" value="Topo_IA_2"/>
</dbReference>
<dbReference type="Pfam" id="PF01751">
    <property type="entry name" value="Toprim"/>
    <property type="match status" value="1"/>
</dbReference>
<gene>
    <name evidence="14" type="primary">top3</name>
</gene>
<evidence type="ECO:0000256" key="10">
    <source>
        <dbReference type="ARBA" id="ARBA00031985"/>
    </source>
</evidence>
<dbReference type="GO" id="GO:0006281">
    <property type="term" value="P:DNA repair"/>
    <property type="evidence" value="ECO:0007669"/>
    <property type="project" value="TreeGrafter"/>
</dbReference>
<evidence type="ECO:0000256" key="8">
    <source>
        <dbReference type="ARBA" id="ARBA00023235"/>
    </source>
</evidence>
<dbReference type="AlphaFoldDB" id="A0A6M2Z7L1"/>
<evidence type="ECO:0000256" key="3">
    <source>
        <dbReference type="ARBA" id="ARBA00012891"/>
    </source>
</evidence>
<evidence type="ECO:0000256" key="1">
    <source>
        <dbReference type="ARBA" id="ARBA00000213"/>
    </source>
</evidence>
<dbReference type="InterPro" id="IPR034144">
    <property type="entry name" value="TOPRIM_TopoIII"/>
</dbReference>
<proteinExistence type="inferred from homology"/>
<protein>
    <recommendedName>
        <fullName evidence="3">DNA topoisomerase</fullName>
        <ecNumber evidence="3">5.6.2.1</ecNumber>
    </recommendedName>
    <alternativeName>
        <fullName evidence="12">Omega-protein</fullName>
    </alternativeName>
    <alternativeName>
        <fullName evidence="11">Relaxing enzyme</fullName>
    </alternativeName>
    <alternativeName>
        <fullName evidence="9">Swivelase</fullName>
    </alternativeName>
    <alternativeName>
        <fullName evidence="10">Untwisting enzyme</fullName>
    </alternativeName>
</protein>
<dbReference type="RefSeq" id="WP_181711027.1">
    <property type="nucleotide sequence ID" value="NZ_MK798156.1"/>
</dbReference>
<dbReference type="InterPro" id="IPR023405">
    <property type="entry name" value="Topo_IA_core_domain"/>
</dbReference>
<geneLocation type="plasmid" evidence="14">
    <name>pfas4-2</name>
</geneLocation>
<accession>A0A6M2Z7L1</accession>
<evidence type="ECO:0000256" key="2">
    <source>
        <dbReference type="ARBA" id="ARBA00009446"/>
    </source>
</evidence>
<dbReference type="NCBIfam" id="TIGR01056">
    <property type="entry name" value="topB"/>
    <property type="match status" value="1"/>
</dbReference>
<dbReference type="CDD" id="cd03362">
    <property type="entry name" value="TOPRIM_TopoIA_TopoIII"/>
    <property type="match status" value="1"/>
</dbReference>
<dbReference type="PANTHER" id="PTHR11390">
    <property type="entry name" value="PROKARYOTIC DNA TOPOISOMERASE"/>
    <property type="match status" value="1"/>
</dbReference>
<evidence type="ECO:0000256" key="5">
    <source>
        <dbReference type="ARBA" id="ARBA00022842"/>
    </source>
</evidence>
<dbReference type="SUPFAM" id="SSF56712">
    <property type="entry name" value="Prokaryotic type I DNA topoisomerase"/>
    <property type="match status" value="1"/>
</dbReference>
<dbReference type="GO" id="GO:0003917">
    <property type="term" value="F:DNA topoisomerase type I (single strand cut, ATP-independent) activity"/>
    <property type="evidence" value="ECO:0007669"/>
    <property type="project" value="UniProtKB-EC"/>
</dbReference>
<dbReference type="SMART" id="SM00437">
    <property type="entry name" value="TOP1Ac"/>
    <property type="match status" value="1"/>
</dbReference>
<evidence type="ECO:0000256" key="11">
    <source>
        <dbReference type="ARBA" id="ARBA00032235"/>
    </source>
</evidence>
<dbReference type="InterPro" id="IPR023406">
    <property type="entry name" value="Topo_IA_AS"/>
</dbReference>
<dbReference type="SMART" id="SM00493">
    <property type="entry name" value="TOPRIM"/>
    <property type="match status" value="1"/>
</dbReference>
<dbReference type="EC" id="5.6.2.1" evidence="3"/>
<dbReference type="InterPro" id="IPR013826">
    <property type="entry name" value="Topo_IA_cen_sub3"/>
</dbReference>
<keyword evidence="4" id="KW-0479">Metal-binding</keyword>
<keyword evidence="5" id="KW-0460">Magnesium</keyword>
<dbReference type="GO" id="GO:0046872">
    <property type="term" value="F:metal ion binding"/>
    <property type="evidence" value="ECO:0007669"/>
    <property type="project" value="UniProtKB-KW"/>
</dbReference>
<dbReference type="Gene3D" id="1.10.460.10">
    <property type="entry name" value="Topoisomerase I, domain 2"/>
    <property type="match status" value="1"/>
</dbReference>
<dbReference type="Gene3D" id="2.70.20.10">
    <property type="entry name" value="Topoisomerase I, domain 3"/>
    <property type="match status" value="1"/>
</dbReference>
<evidence type="ECO:0000256" key="7">
    <source>
        <dbReference type="ARBA" id="ARBA00023125"/>
    </source>
</evidence>
<evidence type="ECO:0000256" key="4">
    <source>
        <dbReference type="ARBA" id="ARBA00022723"/>
    </source>
</evidence>
<dbReference type="GO" id="GO:0006265">
    <property type="term" value="P:DNA topological change"/>
    <property type="evidence" value="ECO:0007669"/>
    <property type="project" value="InterPro"/>
</dbReference>
<keyword evidence="8 14" id="KW-0413">Isomerase</keyword>
<dbReference type="PANTHER" id="PTHR11390:SF21">
    <property type="entry name" value="DNA TOPOISOMERASE 3-ALPHA"/>
    <property type="match status" value="1"/>
</dbReference>
<dbReference type="InterPro" id="IPR006171">
    <property type="entry name" value="TOPRIM_dom"/>
</dbReference>
<dbReference type="InterPro" id="IPR000380">
    <property type="entry name" value="Topo_IA"/>
</dbReference>
<dbReference type="Gene3D" id="1.10.290.10">
    <property type="entry name" value="Topoisomerase I, domain 4"/>
    <property type="match status" value="1"/>
</dbReference>
<evidence type="ECO:0000313" key="14">
    <source>
        <dbReference type="EMBL" id="QEO73329.1"/>
    </source>
</evidence>
<feature type="domain" description="Topo IA-type catalytic" evidence="13">
    <location>
        <begin position="158"/>
        <end position="593"/>
    </location>
</feature>
<evidence type="ECO:0000259" key="13">
    <source>
        <dbReference type="PROSITE" id="PS52039"/>
    </source>
</evidence>
<evidence type="ECO:0000256" key="12">
    <source>
        <dbReference type="ARBA" id="ARBA00032877"/>
    </source>
</evidence>
<dbReference type="PROSITE" id="PS52039">
    <property type="entry name" value="TOPO_IA_2"/>
    <property type="match status" value="1"/>
</dbReference>
<dbReference type="PRINTS" id="PR00417">
    <property type="entry name" value="PRTPISMRASEI"/>
</dbReference>
<dbReference type="GO" id="GO:0006310">
    <property type="term" value="P:DNA recombination"/>
    <property type="evidence" value="ECO:0007669"/>
    <property type="project" value="TreeGrafter"/>
</dbReference>
<dbReference type="EMBL" id="MK798156">
    <property type="protein sequence ID" value="QEO73329.1"/>
    <property type="molecule type" value="Genomic_DNA"/>
</dbReference>
<reference evidence="14" key="1">
    <citation type="submission" date="2019-04" db="EMBL/GenBank/DDBJ databases">
        <title>Coexistence of cfr and poxtA in Enterococcus hirae Isolated from swine.</title>
        <authorList>
            <person name="Li D."/>
            <person name="Du X.-D."/>
        </authorList>
    </citation>
    <scope>NUCLEOTIDE SEQUENCE</scope>
    <source>
        <strain evidence="14">Fas4</strain>
        <plasmid evidence="14">pfas4-2</plasmid>
    </source>
</reference>
<comment type="similarity">
    <text evidence="2">Belongs to the type IA topoisomerase family.</text>
</comment>
<organism evidence="14">
    <name type="scientific">Enterococcus hirae</name>
    <dbReference type="NCBI Taxonomy" id="1354"/>
    <lineage>
        <taxon>Bacteria</taxon>
        <taxon>Bacillati</taxon>
        <taxon>Bacillota</taxon>
        <taxon>Bacilli</taxon>
        <taxon>Lactobacillales</taxon>
        <taxon>Enterococcaceae</taxon>
        <taxon>Enterococcus</taxon>
    </lineage>
</organism>
<name>A0A6M2Z7L1_ENTHR</name>
<dbReference type="Pfam" id="PF13342">
    <property type="entry name" value="Toprim_Crpt"/>
    <property type="match status" value="1"/>
</dbReference>
<dbReference type="InterPro" id="IPR013825">
    <property type="entry name" value="Topo_IA_cen_sub2"/>
</dbReference>
<comment type="catalytic activity">
    <reaction evidence="1">
        <text>ATP-independent breakage of single-stranded DNA, followed by passage and rejoining.</text>
        <dbReference type="EC" id="5.6.2.1"/>
    </reaction>
</comment>
<evidence type="ECO:0000256" key="9">
    <source>
        <dbReference type="ARBA" id="ARBA00030003"/>
    </source>
</evidence>